<evidence type="ECO:0000256" key="8">
    <source>
        <dbReference type="ARBA" id="ARBA00025283"/>
    </source>
</evidence>
<keyword evidence="13" id="KW-1185">Reference proteome</keyword>
<evidence type="ECO:0000256" key="4">
    <source>
        <dbReference type="ARBA" id="ARBA00023015"/>
    </source>
</evidence>
<dbReference type="Pfam" id="PF02309">
    <property type="entry name" value="AUX_IAA"/>
    <property type="match status" value="1"/>
</dbReference>
<comment type="similarity">
    <text evidence="2 9">Belongs to the Aux/IAA family.</text>
</comment>
<organism evidence="12 13">
    <name type="scientific">Lactuca saligna</name>
    <name type="common">Willowleaf lettuce</name>
    <dbReference type="NCBI Taxonomy" id="75948"/>
    <lineage>
        <taxon>Eukaryota</taxon>
        <taxon>Viridiplantae</taxon>
        <taxon>Streptophyta</taxon>
        <taxon>Embryophyta</taxon>
        <taxon>Tracheophyta</taxon>
        <taxon>Spermatophyta</taxon>
        <taxon>Magnoliopsida</taxon>
        <taxon>eudicotyledons</taxon>
        <taxon>Gunneridae</taxon>
        <taxon>Pentapetalae</taxon>
        <taxon>asterids</taxon>
        <taxon>campanulids</taxon>
        <taxon>Asterales</taxon>
        <taxon>Asteraceae</taxon>
        <taxon>Cichorioideae</taxon>
        <taxon>Cichorieae</taxon>
        <taxon>Lactucinae</taxon>
        <taxon>Lactuca</taxon>
    </lineage>
</organism>
<keyword evidence="5 9" id="KW-0804">Transcription</keyword>
<gene>
    <name evidence="12" type="ORF">LSALG_LOCUS28352</name>
</gene>
<feature type="compositionally biased region" description="Polar residues" evidence="10">
    <location>
        <begin position="48"/>
        <end position="61"/>
    </location>
</feature>
<evidence type="ECO:0000256" key="5">
    <source>
        <dbReference type="ARBA" id="ARBA00023163"/>
    </source>
</evidence>
<dbReference type="GO" id="GO:0005634">
    <property type="term" value="C:nucleus"/>
    <property type="evidence" value="ECO:0007669"/>
    <property type="project" value="UniProtKB-SubCell"/>
</dbReference>
<dbReference type="InterPro" id="IPR053793">
    <property type="entry name" value="PB1-like"/>
</dbReference>
<dbReference type="Proteomes" id="UP001177003">
    <property type="component" value="Chromosome 6"/>
</dbReference>
<feature type="region of interest" description="Disordered" evidence="10">
    <location>
        <begin position="42"/>
        <end position="61"/>
    </location>
</feature>
<dbReference type="FunFam" id="3.10.20.90:FF:000225">
    <property type="entry name" value="Auxin-responsive protein"/>
    <property type="match status" value="1"/>
</dbReference>
<comment type="subcellular location">
    <subcellularLocation>
        <location evidence="1 9">Nucleus</location>
    </subcellularLocation>
</comment>
<evidence type="ECO:0000259" key="11">
    <source>
        <dbReference type="PROSITE" id="PS51745"/>
    </source>
</evidence>
<keyword evidence="7 9" id="KW-0927">Auxin signaling pathway</keyword>
<keyword evidence="3 9" id="KW-0678">Repressor</keyword>
<sequence length="203" mass="22636">MLIPLWYISLKIQMEGYPKLNKVMIKEACEKTRLELRLSPPGDGRYSIGTTHPTNSSSNTLMFKSSSKRVAQLPTVVGWPPVRSSRKNIMTSSYSIKINMDGVVIGRKVDLKAYDNYQSLSSAVDELFRGHLTARGDASSSITNKQKDATTVGLLEGNGEFTLVYEDNEGDRILVGDVPWDMFICSAKRLRVLKTSELSAFHL</sequence>
<evidence type="ECO:0000256" key="10">
    <source>
        <dbReference type="SAM" id="MobiDB-lite"/>
    </source>
</evidence>
<evidence type="ECO:0000256" key="3">
    <source>
        <dbReference type="ARBA" id="ARBA00022491"/>
    </source>
</evidence>
<dbReference type="GO" id="GO:0009734">
    <property type="term" value="P:auxin-activated signaling pathway"/>
    <property type="evidence" value="ECO:0007669"/>
    <property type="project" value="UniProtKB-UniRule"/>
</dbReference>
<evidence type="ECO:0000256" key="2">
    <source>
        <dbReference type="ARBA" id="ARBA00006728"/>
    </source>
</evidence>
<dbReference type="PANTHER" id="PTHR31734">
    <property type="entry name" value="AUXIN-RESPONSIVE PROTEIN IAA17"/>
    <property type="match status" value="1"/>
</dbReference>
<comment type="function">
    <text evidence="8">Aux/IAA proteins are short-lived transcriptional factors that function as repressors of early auxin response genes at low auxin concentrations. Repression is thought to result from the interaction with auxin response factors (ARFs), proteins that bind to the auxin-responsive promoter element (AuxRE). Formation of heterodimers with ARF proteins may alter their ability to modulate early auxin response genes expression.</text>
</comment>
<dbReference type="Gene3D" id="3.10.20.90">
    <property type="entry name" value="Phosphatidylinositol 3-kinase Catalytic Subunit, Chain A, domain 1"/>
    <property type="match status" value="1"/>
</dbReference>
<accession>A0AA35ZB52</accession>
<keyword evidence="4 9" id="KW-0805">Transcription regulation</keyword>
<feature type="domain" description="PB1" evidence="11">
    <location>
        <begin position="93"/>
        <end position="195"/>
    </location>
</feature>
<proteinExistence type="inferred from homology"/>
<dbReference type="PANTHER" id="PTHR31734:SF2">
    <property type="entry name" value="AUXIN-RESPONSIVE PROTEIN IAA26"/>
    <property type="match status" value="1"/>
</dbReference>
<name>A0AA35ZB52_LACSI</name>
<dbReference type="SUPFAM" id="SSF54277">
    <property type="entry name" value="CAD &amp; PB1 domains"/>
    <property type="match status" value="1"/>
</dbReference>
<dbReference type="EMBL" id="OX465082">
    <property type="protein sequence ID" value="CAI9289096.1"/>
    <property type="molecule type" value="Genomic_DNA"/>
</dbReference>
<evidence type="ECO:0000313" key="13">
    <source>
        <dbReference type="Proteomes" id="UP001177003"/>
    </source>
</evidence>
<evidence type="ECO:0000313" key="12">
    <source>
        <dbReference type="EMBL" id="CAI9289096.1"/>
    </source>
</evidence>
<protein>
    <recommendedName>
        <fullName evidence="9">Auxin-responsive protein</fullName>
    </recommendedName>
</protein>
<reference evidence="12" key="1">
    <citation type="submission" date="2023-04" db="EMBL/GenBank/DDBJ databases">
        <authorList>
            <person name="Vijverberg K."/>
            <person name="Xiong W."/>
            <person name="Schranz E."/>
        </authorList>
    </citation>
    <scope>NUCLEOTIDE SEQUENCE</scope>
</reference>
<evidence type="ECO:0000256" key="9">
    <source>
        <dbReference type="RuleBase" id="RU004549"/>
    </source>
</evidence>
<evidence type="ECO:0000256" key="7">
    <source>
        <dbReference type="ARBA" id="ARBA00023294"/>
    </source>
</evidence>
<evidence type="ECO:0000256" key="6">
    <source>
        <dbReference type="ARBA" id="ARBA00023242"/>
    </source>
</evidence>
<dbReference type="GO" id="GO:0006355">
    <property type="term" value="P:regulation of DNA-templated transcription"/>
    <property type="evidence" value="ECO:0007669"/>
    <property type="project" value="InterPro"/>
</dbReference>
<keyword evidence="6 9" id="KW-0539">Nucleus</keyword>
<dbReference type="PROSITE" id="PS51745">
    <property type="entry name" value="PB1"/>
    <property type="match status" value="1"/>
</dbReference>
<dbReference type="InterPro" id="IPR003311">
    <property type="entry name" value="AUX_IAA"/>
</dbReference>
<evidence type="ECO:0000256" key="1">
    <source>
        <dbReference type="ARBA" id="ARBA00004123"/>
    </source>
</evidence>
<comment type="subunit">
    <text evidence="9">Homodimers and heterodimers.</text>
</comment>
<dbReference type="AlphaFoldDB" id="A0AA35ZB52"/>
<dbReference type="InterPro" id="IPR033389">
    <property type="entry name" value="AUX/IAA_dom"/>
</dbReference>